<evidence type="ECO:0000256" key="2">
    <source>
        <dbReference type="SAM" id="Phobius"/>
    </source>
</evidence>
<sequence>MGFAMLLAIFVLFSTAGRAVADPSSPGGGPTAAVTSSPAGKQVTAVAPTWKTVGCGGVDNVLTIPGVTGVEYLVNGVVTPTGEYGIYQFGDNPTKLAVAARPLPGYVLGGRTSWSFDAQAPECVAPHIAVHCGGFTVTNKATYDIGFAWQAPGASAPEKYFPRIAPGATVRITTKLARGDYLYAPSDDGTLFSIAQLTVPQNCTTPTPSSTPPAPTTTPSAPSTSSTVTGPPIVTDGPSSAAGDNASLLLGGAACAVGMVLAGFGLRRRLRLRR</sequence>
<dbReference type="AlphaFoldDB" id="A0A3M9MIF9"/>
<feature type="compositionally biased region" description="Low complexity" evidence="1">
    <location>
        <begin position="217"/>
        <end position="232"/>
    </location>
</feature>
<feature type="chain" id="PRO_5018278190" description="LPXTG cell wall anchor domain-containing protein" evidence="3">
    <location>
        <begin position="22"/>
        <end position="274"/>
    </location>
</feature>
<reference evidence="4 5" key="1">
    <citation type="submission" date="2018-11" db="EMBL/GenBank/DDBJ databases">
        <title>Draft genome of Simplicispira Flexivirga sp. BO-16.</title>
        <authorList>
            <person name="Im W.T."/>
        </authorList>
    </citation>
    <scope>NUCLEOTIDE SEQUENCE [LARGE SCALE GENOMIC DNA]</scope>
    <source>
        <strain evidence="4 5">BO-16</strain>
    </source>
</reference>
<evidence type="ECO:0000256" key="3">
    <source>
        <dbReference type="SAM" id="SignalP"/>
    </source>
</evidence>
<feature type="transmembrane region" description="Helical" evidence="2">
    <location>
        <begin position="248"/>
        <end position="266"/>
    </location>
</feature>
<evidence type="ECO:0000313" key="4">
    <source>
        <dbReference type="EMBL" id="RNI25360.1"/>
    </source>
</evidence>
<keyword evidence="2" id="KW-0812">Transmembrane</keyword>
<gene>
    <name evidence="4" type="ORF">EFY87_01650</name>
</gene>
<keyword evidence="2" id="KW-1133">Transmembrane helix</keyword>
<evidence type="ECO:0000313" key="5">
    <source>
        <dbReference type="Proteomes" id="UP000271678"/>
    </source>
</evidence>
<dbReference type="EMBL" id="RJJQ01000001">
    <property type="protein sequence ID" value="RNI25360.1"/>
    <property type="molecule type" value="Genomic_DNA"/>
</dbReference>
<feature type="signal peptide" evidence="3">
    <location>
        <begin position="1"/>
        <end position="21"/>
    </location>
</feature>
<evidence type="ECO:0000256" key="1">
    <source>
        <dbReference type="SAM" id="MobiDB-lite"/>
    </source>
</evidence>
<dbReference type="Proteomes" id="UP000271678">
    <property type="component" value="Unassembled WGS sequence"/>
</dbReference>
<proteinExistence type="predicted"/>
<feature type="region of interest" description="Disordered" evidence="1">
    <location>
        <begin position="203"/>
        <end position="239"/>
    </location>
</feature>
<protein>
    <recommendedName>
        <fullName evidence="6">LPXTG cell wall anchor domain-containing protein</fullName>
    </recommendedName>
</protein>
<accession>A0A3M9MIF9</accession>
<keyword evidence="5" id="KW-1185">Reference proteome</keyword>
<comment type="caution">
    <text evidence="4">The sequence shown here is derived from an EMBL/GenBank/DDBJ whole genome shotgun (WGS) entry which is preliminary data.</text>
</comment>
<keyword evidence="3" id="KW-0732">Signal</keyword>
<evidence type="ECO:0008006" key="6">
    <source>
        <dbReference type="Google" id="ProtNLM"/>
    </source>
</evidence>
<organism evidence="4 5">
    <name type="scientific">Flexivirga caeni</name>
    <dbReference type="NCBI Taxonomy" id="2294115"/>
    <lineage>
        <taxon>Bacteria</taxon>
        <taxon>Bacillati</taxon>
        <taxon>Actinomycetota</taxon>
        <taxon>Actinomycetes</taxon>
        <taxon>Micrococcales</taxon>
        <taxon>Dermacoccaceae</taxon>
        <taxon>Flexivirga</taxon>
    </lineage>
</organism>
<keyword evidence="2" id="KW-0472">Membrane</keyword>
<name>A0A3M9MIF9_9MICO</name>